<dbReference type="InterPro" id="IPR025405">
    <property type="entry name" value="DUF4131"/>
</dbReference>
<dbReference type="SMART" id="SM00849">
    <property type="entry name" value="Lactamase_B"/>
    <property type="match status" value="1"/>
</dbReference>
<dbReference type="InterPro" id="IPR052159">
    <property type="entry name" value="Competence_DNA_uptake"/>
</dbReference>
<dbReference type="AlphaFoldDB" id="W4VE80"/>
<feature type="transmembrane region" description="Helical" evidence="6">
    <location>
        <begin position="351"/>
        <end position="370"/>
    </location>
</feature>
<name>W4VE80_9BACI</name>
<dbReference type="InterPro" id="IPR004797">
    <property type="entry name" value="Competence_ComEC/Rec2"/>
</dbReference>
<dbReference type="InterPro" id="IPR035681">
    <property type="entry name" value="ComA-like_MBL"/>
</dbReference>
<evidence type="ECO:0000259" key="7">
    <source>
        <dbReference type="SMART" id="SM00849"/>
    </source>
</evidence>
<evidence type="ECO:0000256" key="2">
    <source>
        <dbReference type="ARBA" id="ARBA00022475"/>
    </source>
</evidence>
<dbReference type="STRING" id="1298598.JCM21714_60"/>
<evidence type="ECO:0000256" key="4">
    <source>
        <dbReference type="ARBA" id="ARBA00022989"/>
    </source>
</evidence>
<keyword evidence="5 6" id="KW-0472">Membrane</keyword>
<dbReference type="GO" id="GO:0030420">
    <property type="term" value="P:establishment of competence for transformation"/>
    <property type="evidence" value="ECO:0007669"/>
    <property type="project" value="InterPro"/>
</dbReference>
<feature type="transmembrane region" description="Helical" evidence="6">
    <location>
        <begin position="230"/>
        <end position="256"/>
    </location>
</feature>
<dbReference type="PANTHER" id="PTHR30619">
    <property type="entry name" value="DNA INTERNALIZATION/COMPETENCE PROTEIN COMEC/REC2"/>
    <property type="match status" value="1"/>
</dbReference>
<feature type="transmembrane region" description="Helical" evidence="6">
    <location>
        <begin position="21"/>
        <end position="39"/>
    </location>
</feature>
<dbReference type="InterPro" id="IPR036866">
    <property type="entry name" value="RibonucZ/Hydroxyglut_hydro"/>
</dbReference>
<gene>
    <name evidence="8" type="ORF">JCM21714_60</name>
</gene>
<dbReference type="NCBIfam" id="TIGR00361">
    <property type="entry name" value="ComEC_Rec2"/>
    <property type="match status" value="1"/>
</dbReference>
<comment type="caution">
    <text evidence="8">The sequence shown here is derived from an EMBL/GenBank/DDBJ whole genome shotgun (WGS) entry which is preliminary data.</text>
</comment>
<keyword evidence="4 6" id="KW-1133">Transmembrane helix</keyword>
<evidence type="ECO:0000256" key="6">
    <source>
        <dbReference type="SAM" id="Phobius"/>
    </source>
</evidence>
<feature type="transmembrane region" description="Helical" evidence="6">
    <location>
        <begin position="451"/>
        <end position="468"/>
    </location>
</feature>
<dbReference type="eggNOG" id="COG2333">
    <property type="taxonomic scope" value="Bacteria"/>
</dbReference>
<dbReference type="InterPro" id="IPR001279">
    <property type="entry name" value="Metallo-B-lactamas"/>
</dbReference>
<dbReference type="NCBIfam" id="TIGR00360">
    <property type="entry name" value="ComEC_N-term"/>
    <property type="match status" value="1"/>
</dbReference>
<dbReference type="SUPFAM" id="SSF56281">
    <property type="entry name" value="Metallo-hydrolase/oxidoreductase"/>
    <property type="match status" value="1"/>
</dbReference>
<dbReference type="Pfam" id="PF03772">
    <property type="entry name" value="Competence"/>
    <property type="match status" value="1"/>
</dbReference>
<organism evidence="8 9">
    <name type="scientific">Gracilibacillus boraciitolerans JCM 21714</name>
    <dbReference type="NCBI Taxonomy" id="1298598"/>
    <lineage>
        <taxon>Bacteria</taxon>
        <taxon>Bacillati</taxon>
        <taxon>Bacillota</taxon>
        <taxon>Bacilli</taxon>
        <taxon>Bacillales</taxon>
        <taxon>Bacillaceae</taxon>
        <taxon>Gracilibacillus</taxon>
    </lineage>
</organism>
<dbReference type="EMBL" id="BAVS01000001">
    <property type="protein sequence ID" value="GAE91123.1"/>
    <property type="molecule type" value="Genomic_DNA"/>
</dbReference>
<dbReference type="eggNOG" id="COG0658">
    <property type="taxonomic scope" value="Bacteria"/>
</dbReference>
<comment type="subcellular location">
    <subcellularLocation>
        <location evidence="1">Cell membrane</location>
        <topology evidence="1">Multi-pass membrane protein</topology>
    </subcellularLocation>
</comment>
<evidence type="ECO:0000256" key="3">
    <source>
        <dbReference type="ARBA" id="ARBA00022692"/>
    </source>
</evidence>
<proteinExistence type="predicted"/>
<dbReference type="OrthoDB" id="9761531at2"/>
<accession>W4VE80</accession>
<protein>
    <submittedName>
        <fullName evidence="8">Late competence protein</fullName>
    </submittedName>
</protein>
<reference evidence="8 9" key="1">
    <citation type="journal article" date="2014" name="Genome Announc.">
        <title>Draft Genome Sequence of the Boron-Tolerant and Moderately Halotolerant Bacterium Gracilibacillus boraciitolerans JCM 21714T.</title>
        <authorList>
            <person name="Ahmed I."/>
            <person name="Oshima K."/>
            <person name="Suda W."/>
            <person name="Kitamura K."/>
            <person name="Iida T."/>
            <person name="Ohmori Y."/>
            <person name="Fujiwara T."/>
            <person name="Hattori M."/>
            <person name="Ohkuma M."/>
        </authorList>
    </citation>
    <scope>NUCLEOTIDE SEQUENCE [LARGE SCALE GENOMIC DNA]</scope>
    <source>
        <strain evidence="8 9">JCM 21714</strain>
    </source>
</reference>
<sequence>MYQQLHWFVIMYMLAFLFKDIEPIIFAVIMFGTALYFYLIRQYSIRIITSLLLFSCLSFHFIPSLSTEENQHDTDQRIISGEIVSAIDHNDSYIRFTLKSQNHQRLEVTYFFDDTKYNLSSFRTGAICELNGSFQDIPTSRNPGQFDYKHYLLTQNIQAQFMINSITESKCEGQSSLHKIHQLRTQLIDKIENIVSPLTSAWLTALLFGDRDLLDEDVIKLFQTWNLSHLLAISGLHVGLLLGIIYFVLLFIFRITIERAQLLLVITLPLYPLLAGGAPSVWRASLLGLLVIILAKVPIRFAGTDILSIVFVLMVLLHPYVIYSLAFQFSFAVTYAILLSRNIINQSKLGYSWILLRISLISMLVILPIQLHHFYQFQPLSILLNLIIIPYFTLFVLPILLLILVISFSTSIVTVLDTLFINVQTYMLTFIQEIDAIMPSAWLIGSFPVKFYLPYYLMLFLFLYFFDINHIRKAFLYGISIVLILFLVSIKPYLTPHGYITVLDIGQGDAIVIELPFRQAVYMIDAGGTMSSDFTSGSDKIFEQVIDPFLKSRGIGEIDAIILSHADHDHIGSVPYLLEAYQINHIITSPYFDDRMLKDYRKINQNFSHITWRAGQSFQLHNQEFYVHLPNRKHDSKNENSLVLSSKFGNKTWLFTGDIGVVGGEEELLKQFPSQKINILKISHHGSNTSTSAEFLKIINPQLGLISVGQKNRYNHPHPDVLKRLEDHKTKILRTDQNGAIIYKFSKGSGTVSPYLPYDVVP</sequence>
<feature type="domain" description="Metallo-beta-lactamase" evidence="7">
    <location>
        <begin position="507"/>
        <end position="710"/>
    </location>
</feature>
<dbReference type="Gene3D" id="3.60.15.10">
    <property type="entry name" value="Ribonuclease Z/Hydroxyacylglutathione hydrolase-like"/>
    <property type="match status" value="1"/>
</dbReference>
<feature type="transmembrane region" description="Helical" evidence="6">
    <location>
        <begin position="412"/>
        <end position="431"/>
    </location>
</feature>
<evidence type="ECO:0000313" key="8">
    <source>
        <dbReference type="EMBL" id="GAE91123.1"/>
    </source>
</evidence>
<feature type="transmembrane region" description="Helical" evidence="6">
    <location>
        <begin position="475"/>
        <end position="494"/>
    </location>
</feature>
<dbReference type="Pfam" id="PF13567">
    <property type="entry name" value="DUF4131"/>
    <property type="match status" value="1"/>
</dbReference>
<keyword evidence="9" id="KW-1185">Reference proteome</keyword>
<dbReference type="Proteomes" id="UP000019102">
    <property type="component" value="Unassembled WGS sequence"/>
</dbReference>
<keyword evidence="2" id="KW-1003">Cell membrane</keyword>
<dbReference type="PANTHER" id="PTHR30619:SF1">
    <property type="entry name" value="RECOMBINATION PROTEIN 2"/>
    <property type="match status" value="1"/>
</dbReference>
<feature type="transmembrane region" description="Helical" evidence="6">
    <location>
        <begin position="382"/>
        <end position="405"/>
    </location>
</feature>
<feature type="transmembrane region" description="Helical" evidence="6">
    <location>
        <begin position="262"/>
        <end position="282"/>
    </location>
</feature>
<dbReference type="Pfam" id="PF00753">
    <property type="entry name" value="Lactamase_B"/>
    <property type="match status" value="1"/>
</dbReference>
<evidence type="ECO:0000256" key="1">
    <source>
        <dbReference type="ARBA" id="ARBA00004651"/>
    </source>
</evidence>
<dbReference type="InterPro" id="IPR004477">
    <property type="entry name" value="ComEC_N"/>
</dbReference>
<evidence type="ECO:0000256" key="5">
    <source>
        <dbReference type="ARBA" id="ARBA00023136"/>
    </source>
</evidence>
<dbReference type="RefSeq" id="WP_052000297.1">
    <property type="nucleotide sequence ID" value="NZ_BAVS01000001.1"/>
</dbReference>
<evidence type="ECO:0000313" key="9">
    <source>
        <dbReference type="Proteomes" id="UP000019102"/>
    </source>
</evidence>
<dbReference type="GO" id="GO:0005886">
    <property type="term" value="C:plasma membrane"/>
    <property type="evidence" value="ECO:0007669"/>
    <property type="project" value="UniProtKB-SubCell"/>
</dbReference>
<keyword evidence="3 6" id="KW-0812">Transmembrane</keyword>
<dbReference type="CDD" id="cd07731">
    <property type="entry name" value="ComA-like_MBL-fold"/>
    <property type="match status" value="1"/>
</dbReference>